<comment type="caution">
    <text evidence="3">The sequence shown here is derived from an EMBL/GenBank/DDBJ whole genome shotgun (WGS) entry which is preliminary data.</text>
</comment>
<feature type="region of interest" description="Disordered" evidence="2">
    <location>
        <begin position="853"/>
        <end position="875"/>
    </location>
</feature>
<reference evidence="3" key="1">
    <citation type="submission" date="2021-02" db="EMBL/GenBank/DDBJ databases">
        <authorList>
            <person name="Nowell W R."/>
        </authorList>
    </citation>
    <scope>NUCLEOTIDE SEQUENCE</scope>
    <source>
        <strain evidence="3">Ploen Becks lab</strain>
    </source>
</reference>
<feature type="compositionally biased region" description="Pro residues" evidence="2">
    <location>
        <begin position="701"/>
        <end position="735"/>
    </location>
</feature>
<protein>
    <recommendedName>
        <fullName evidence="5">JMY/WHAMM middle domain-containing protein</fullName>
    </recommendedName>
</protein>
<dbReference type="OrthoDB" id="6284683at2759"/>
<dbReference type="PANTHER" id="PTHR23330:SF9">
    <property type="entry name" value="PROLINE-RICH PROTEIN 11"/>
    <property type="match status" value="1"/>
</dbReference>
<name>A0A813Y3S0_9BILA</name>
<gene>
    <name evidence="3" type="ORF">OXX778_LOCUS10126</name>
</gene>
<dbReference type="AlphaFoldDB" id="A0A813Y3S0"/>
<dbReference type="PANTHER" id="PTHR23330">
    <property type="entry name" value="P300 TRANSCRIPTIONAL COFACTOR JMY-RELATED"/>
    <property type="match status" value="1"/>
</dbReference>
<evidence type="ECO:0008006" key="5">
    <source>
        <dbReference type="Google" id="ProtNLM"/>
    </source>
</evidence>
<sequence>MSDYELGLASNLDTKQNELSSTTSVQNQDEWLAVKSENKYNINDLMNIVSLSVELEKITIVSREHNRKATDNGENKQWYGIYNVEQLYLIHQQICQIDPDLDNYYPIQLKPIKGYLSTYFNKNLSKSICKTKDELKTIDLQDNILCNSLLEYLKKCIESIGVSLYVDILFNDLSSNDYFEIYSDFNLKRLQHEIDNLKELFSKLRQNEPNETKKTCKKISEIKVSDDFVWEFKRNLKQILDVYSNEDKILSKIVLLYAEYYTNLLKPLIDSRQLAKTNLARYEKKLENQIRTNKYFSGQTSALKELEDIVQKLEQDIYELSNDIDQLCIGYKQNIIEFYVLIDDKMKKDKQKYILPKNNPYLFFVEFVSRGRIKKVQSEITEKKIQMLNLQLKSYERNLEYLKNDQEKGSKIKELKAKIINKKLQIFNEEETMLKKSLNEISKDNNNNNNNEQSISSEVSLLVKNLGKDFINDLNEKYAIDTSQILVEFDEKEEETLVLSDISDSSSDDDDYLSDKTKFYDAYDSPDKIYEDENKEKQEKIDKINLIKRKILNIGSKKSSLRLALKKLEEPEKLEPIEEIEPQPVIKTLAMRKEEDKIQKEMCMENRNKALQRLREFKMKKFKDSNFGSMDSLCSVKTTVSESSSAKIKKPYVPKSKQRILPPNFNKQKNNLVKNEVEIKSSSNSSPSTIILNQTSCQTVPAPPPLPLSSSTPPPPPPPPLLAPLVPAPPPPPPSSFLNLEPIKKTVRLDLLEKPKENTKIEFDINEIKTFKFNKTNKSRQTKEKPPVNQFNSWDSLMNEIRNNAGRNLRNITNENSKIKKTKCDFDLPHNKSKLEWDLNLILSQRSKFFNLDDDDDEENDSGSDASWNAYIENL</sequence>
<organism evidence="3 4">
    <name type="scientific">Brachionus calyciflorus</name>
    <dbReference type="NCBI Taxonomy" id="104777"/>
    <lineage>
        <taxon>Eukaryota</taxon>
        <taxon>Metazoa</taxon>
        <taxon>Spiralia</taxon>
        <taxon>Gnathifera</taxon>
        <taxon>Rotifera</taxon>
        <taxon>Eurotatoria</taxon>
        <taxon>Monogononta</taxon>
        <taxon>Pseudotrocha</taxon>
        <taxon>Ploima</taxon>
        <taxon>Brachionidae</taxon>
        <taxon>Brachionus</taxon>
    </lineage>
</organism>
<feature type="compositionally biased region" description="Acidic residues" evidence="2">
    <location>
        <begin position="853"/>
        <end position="862"/>
    </location>
</feature>
<feature type="region of interest" description="Disordered" evidence="2">
    <location>
        <begin position="697"/>
        <end position="739"/>
    </location>
</feature>
<evidence type="ECO:0000256" key="2">
    <source>
        <dbReference type="SAM" id="MobiDB-lite"/>
    </source>
</evidence>
<accession>A0A813Y3S0</accession>
<evidence type="ECO:0000256" key="1">
    <source>
        <dbReference type="SAM" id="Coils"/>
    </source>
</evidence>
<feature type="coiled-coil region" evidence="1">
    <location>
        <begin position="272"/>
        <end position="323"/>
    </location>
</feature>
<feature type="region of interest" description="Disordered" evidence="2">
    <location>
        <begin position="645"/>
        <end position="669"/>
    </location>
</feature>
<dbReference type="GO" id="GO:0005737">
    <property type="term" value="C:cytoplasm"/>
    <property type="evidence" value="ECO:0007669"/>
    <property type="project" value="TreeGrafter"/>
</dbReference>
<proteinExistence type="predicted"/>
<keyword evidence="1" id="KW-0175">Coiled coil</keyword>
<feature type="compositionally biased region" description="Basic residues" evidence="2">
    <location>
        <begin position="647"/>
        <end position="658"/>
    </location>
</feature>
<feature type="coiled-coil region" evidence="1">
    <location>
        <begin position="373"/>
        <end position="405"/>
    </location>
</feature>
<dbReference type="EMBL" id="CAJNOC010001565">
    <property type="protein sequence ID" value="CAF0875033.1"/>
    <property type="molecule type" value="Genomic_DNA"/>
</dbReference>
<keyword evidence="4" id="KW-1185">Reference proteome</keyword>
<evidence type="ECO:0000313" key="3">
    <source>
        <dbReference type="EMBL" id="CAF0875033.1"/>
    </source>
</evidence>
<dbReference type="Proteomes" id="UP000663879">
    <property type="component" value="Unassembled WGS sequence"/>
</dbReference>
<evidence type="ECO:0000313" key="4">
    <source>
        <dbReference type="Proteomes" id="UP000663879"/>
    </source>
</evidence>